<comment type="caution">
    <text evidence="2">The sequence shown here is derived from an EMBL/GenBank/DDBJ whole genome shotgun (WGS) entry which is preliminary data.</text>
</comment>
<protein>
    <submittedName>
        <fullName evidence="2">Uncharacterized protein</fullName>
    </submittedName>
</protein>
<keyword evidence="3" id="KW-1185">Reference proteome</keyword>
<evidence type="ECO:0000313" key="2">
    <source>
        <dbReference type="EMBL" id="MBD1385270.1"/>
    </source>
</evidence>
<sequence>MKSRFLFPHYYRRIGYFCFIAVVLFAIAFKILHPHGFAQELHHDAQPGMKLSHDTTALLLLFGLIFIAFSKEKIEDEHISLIRLESLQWAVYLNYFILAICVVFTNTIELMYIILTAVWAPLIFFIIRFRWMIFRLNRDAAKEVDLS</sequence>
<dbReference type="Proteomes" id="UP000618754">
    <property type="component" value="Unassembled WGS sequence"/>
</dbReference>
<evidence type="ECO:0000256" key="1">
    <source>
        <dbReference type="SAM" id="Phobius"/>
    </source>
</evidence>
<gene>
    <name evidence="2" type="ORF">IDJ75_08270</name>
</gene>
<organism evidence="2 3">
    <name type="scientific">Mucilaginibacter rigui</name>
    <dbReference type="NCBI Taxonomy" id="534635"/>
    <lineage>
        <taxon>Bacteria</taxon>
        <taxon>Pseudomonadati</taxon>
        <taxon>Bacteroidota</taxon>
        <taxon>Sphingobacteriia</taxon>
        <taxon>Sphingobacteriales</taxon>
        <taxon>Sphingobacteriaceae</taxon>
        <taxon>Mucilaginibacter</taxon>
    </lineage>
</organism>
<feature type="transmembrane region" description="Helical" evidence="1">
    <location>
        <begin position="14"/>
        <end position="31"/>
    </location>
</feature>
<feature type="transmembrane region" description="Helical" evidence="1">
    <location>
        <begin position="51"/>
        <end position="69"/>
    </location>
</feature>
<keyword evidence="1" id="KW-0472">Membrane</keyword>
<dbReference type="EMBL" id="JACWMW010000002">
    <property type="protein sequence ID" value="MBD1385270.1"/>
    <property type="molecule type" value="Genomic_DNA"/>
</dbReference>
<accession>A0ABR7X3W0</accession>
<keyword evidence="1" id="KW-0812">Transmembrane</keyword>
<proteinExistence type="predicted"/>
<keyword evidence="1" id="KW-1133">Transmembrane helix</keyword>
<feature type="transmembrane region" description="Helical" evidence="1">
    <location>
        <begin position="89"/>
        <end position="105"/>
    </location>
</feature>
<evidence type="ECO:0000313" key="3">
    <source>
        <dbReference type="Proteomes" id="UP000618754"/>
    </source>
</evidence>
<name>A0ABR7X3W0_9SPHI</name>
<feature type="transmembrane region" description="Helical" evidence="1">
    <location>
        <begin position="111"/>
        <end position="129"/>
    </location>
</feature>
<reference evidence="2 3" key="1">
    <citation type="submission" date="2020-09" db="EMBL/GenBank/DDBJ databases">
        <title>Novel species of Mucilaginibacter isolated from a glacier on the Tibetan Plateau.</title>
        <authorList>
            <person name="Liu Q."/>
            <person name="Xin Y.-H."/>
        </authorList>
    </citation>
    <scope>NUCLEOTIDE SEQUENCE [LARGE SCALE GENOMIC DNA]</scope>
    <source>
        <strain evidence="2 3">CGMCC 1.13878</strain>
    </source>
</reference>
<dbReference type="RefSeq" id="WP_191175153.1">
    <property type="nucleotide sequence ID" value="NZ_JACWMW010000002.1"/>
</dbReference>